<name>A0AA86T5E5_9FABA</name>
<evidence type="ECO:0000313" key="2">
    <source>
        <dbReference type="EMBL" id="CAJ1974295.1"/>
    </source>
</evidence>
<dbReference type="Proteomes" id="UP001189624">
    <property type="component" value="Chromosome 9"/>
</dbReference>
<dbReference type="EMBL" id="OY731406">
    <property type="protein sequence ID" value="CAJ1974295.1"/>
    <property type="molecule type" value="Genomic_DNA"/>
</dbReference>
<dbReference type="Gramene" id="rna-AYBTSS11_LOCUS26369">
    <property type="protein sequence ID" value="CAJ1974295.1"/>
    <property type="gene ID" value="gene-AYBTSS11_LOCUS26369"/>
</dbReference>
<reference evidence="2" key="1">
    <citation type="submission" date="2023-10" db="EMBL/GenBank/DDBJ databases">
        <authorList>
            <person name="Domelevo Entfellner J.-B."/>
        </authorList>
    </citation>
    <scope>NUCLEOTIDE SEQUENCE</scope>
</reference>
<gene>
    <name evidence="2" type="ORF">AYBTSS11_LOCUS26369</name>
</gene>
<evidence type="ECO:0000256" key="1">
    <source>
        <dbReference type="SAM" id="MobiDB-lite"/>
    </source>
</evidence>
<keyword evidence="3" id="KW-1185">Reference proteome</keyword>
<feature type="region of interest" description="Disordered" evidence="1">
    <location>
        <begin position="74"/>
        <end position="93"/>
    </location>
</feature>
<accession>A0AA86T5E5</accession>
<proteinExistence type="predicted"/>
<organism evidence="2 3">
    <name type="scientific">Sphenostylis stenocarpa</name>
    <dbReference type="NCBI Taxonomy" id="92480"/>
    <lineage>
        <taxon>Eukaryota</taxon>
        <taxon>Viridiplantae</taxon>
        <taxon>Streptophyta</taxon>
        <taxon>Embryophyta</taxon>
        <taxon>Tracheophyta</taxon>
        <taxon>Spermatophyta</taxon>
        <taxon>Magnoliopsida</taxon>
        <taxon>eudicotyledons</taxon>
        <taxon>Gunneridae</taxon>
        <taxon>Pentapetalae</taxon>
        <taxon>rosids</taxon>
        <taxon>fabids</taxon>
        <taxon>Fabales</taxon>
        <taxon>Fabaceae</taxon>
        <taxon>Papilionoideae</taxon>
        <taxon>50 kb inversion clade</taxon>
        <taxon>NPAAA clade</taxon>
        <taxon>indigoferoid/millettioid clade</taxon>
        <taxon>Phaseoleae</taxon>
        <taxon>Sphenostylis</taxon>
    </lineage>
</organism>
<protein>
    <submittedName>
        <fullName evidence="2">Uncharacterized protein</fullName>
    </submittedName>
</protein>
<evidence type="ECO:0000313" key="3">
    <source>
        <dbReference type="Proteomes" id="UP001189624"/>
    </source>
</evidence>
<dbReference type="AlphaFoldDB" id="A0AA86T5E5"/>
<sequence length="93" mass="10373">MRGLKLCCEGVVEFDDINVEPEPKDKIIVHSKTGSSPKPREATVIPAKRSRGLHHDINGERVLIEGLAIHKIQRVGQPRDQPNPRKPKIIQVG</sequence>